<sequence length="108" mass="11211">MGFDRARFEAANVRVAFGPRRLHLAALDAVLAGRQELACGIVARSGVPMLTVVAVGAAHRPVEVGCDYLNGAWLFTWADSGKPIGPVTDLARVADQVAAALTGNGAAR</sequence>
<dbReference type="EMBL" id="FNVO01000015">
    <property type="protein sequence ID" value="SEG83196.1"/>
    <property type="molecule type" value="Genomic_DNA"/>
</dbReference>
<dbReference type="Proteomes" id="UP000236723">
    <property type="component" value="Unassembled WGS sequence"/>
</dbReference>
<evidence type="ECO:0000313" key="1">
    <source>
        <dbReference type="EMBL" id="SEG83196.1"/>
    </source>
</evidence>
<name>A0A1H6DF50_9ACTN</name>
<evidence type="ECO:0000313" key="2">
    <source>
        <dbReference type="Proteomes" id="UP000236723"/>
    </source>
</evidence>
<dbReference type="AlphaFoldDB" id="A0A1H6DF50"/>
<organism evidence="1 2">
    <name type="scientific">Thermomonospora echinospora</name>
    <dbReference type="NCBI Taxonomy" id="1992"/>
    <lineage>
        <taxon>Bacteria</taxon>
        <taxon>Bacillati</taxon>
        <taxon>Actinomycetota</taxon>
        <taxon>Actinomycetes</taxon>
        <taxon>Streptosporangiales</taxon>
        <taxon>Thermomonosporaceae</taxon>
        <taxon>Thermomonospora</taxon>
    </lineage>
</organism>
<accession>A0A1H6DF50</accession>
<dbReference type="RefSeq" id="WP_103941863.1">
    <property type="nucleotide sequence ID" value="NZ_FNVO01000015.1"/>
</dbReference>
<dbReference type="OrthoDB" id="3480344at2"/>
<protein>
    <submittedName>
        <fullName evidence="1">Uncharacterized protein</fullName>
    </submittedName>
</protein>
<proteinExistence type="predicted"/>
<gene>
    <name evidence="1" type="ORF">SAMN04489712_115168</name>
</gene>
<reference evidence="2" key="1">
    <citation type="submission" date="2016-10" db="EMBL/GenBank/DDBJ databases">
        <authorList>
            <person name="Varghese N."/>
            <person name="Submissions S."/>
        </authorList>
    </citation>
    <scope>NUCLEOTIDE SEQUENCE [LARGE SCALE GENOMIC DNA]</scope>
    <source>
        <strain evidence="2">DSM 43163</strain>
    </source>
</reference>
<keyword evidence="2" id="KW-1185">Reference proteome</keyword>